<dbReference type="Gene3D" id="2.120.10.30">
    <property type="entry name" value="TolB, C-terminal domain"/>
    <property type="match status" value="1"/>
</dbReference>
<dbReference type="InterPro" id="IPR006311">
    <property type="entry name" value="TAT_signal"/>
</dbReference>
<keyword evidence="3" id="KW-1185">Reference proteome</keyword>
<keyword evidence="1" id="KW-0732">Signal</keyword>
<dbReference type="SUPFAM" id="SSF82171">
    <property type="entry name" value="DPP6 N-terminal domain-like"/>
    <property type="match status" value="1"/>
</dbReference>
<dbReference type="EMBL" id="BNBT01000120">
    <property type="protein sequence ID" value="GHE81898.1"/>
    <property type="molecule type" value="Genomic_DNA"/>
</dbReference>
<sequence length="439" mass="46563">MAKGTRTTARRRVAGAAVALSAAASLLGTTSSSAAPSRAQAPRTEIVSTAEDGTRGDGRSILPQVSYDGRYVVFSSEATNLVPGDTNDAGDVLVRDRRTGTLTRAGVGDDGRPSERGTWYGKLSGNGRVVGFSSGDPALAPGERPPGGGYAYVRDLRTRHTEFVGIGPDGQPFERSALAALSGDGRYAAFLGYAETPTPPFNVPTLYVRDRKRGLTEAVSEPLPQGPLLSDVSLSADGRHVAFRVYDHDRVNMTSAVYVRDRRTGRLHHVNHTPGDPKPVSDWYGQPSLSADGRYVAYVTNRDGLPARHPYALWEVFVHDLRTGRTVLASTAPGGGPLDKAAGSPRISPEGRYVAYTTTACATGEPGCRHAAYLRDLQRQGLEATRRVTVALDGGFPSGGVSTPAPARGGCAVAFGAYATNLVPDHPEETEDVYVRRLC</sequence>
<proteinExistence type="predicted"/>
<protein>
    <recommendedName>
        <fullName evidence="4">WD40 repeat protein</fullName>
    </recommendedName>
</protein>
<dbReference type="RefSeq" id="WP_190139000.1">
    <property type="nucleotide sequence ID" value="NZ_BNBT01000120.1"/>
</dbReference>
<dbReference type="AlphaFoldDB" id="A0A919A244"/>
<dbReference type="InterPro" id="IPR011659">
    <property type="entry name" value="WD40"/>
</dbReference>
<evidence type="ECO:0008006" key="4">
    <source>
        <dbReference type="Google" id="ProtNLM"/>
    </source>
</evidence>
<dbReference type="PROSITE" id="PS51318">
    <property type="entry name" value="TAT"/>
    <property type="match status" value="1"/>
</dbReference>
<dbReference type="Proteomes" id="UP000608024">
    <property type="component" value="Unassembled WGS sequence"/>
</dbReference>
<evidence type="ECO:0000256" key="1">
    <source>
        <dbReference type="SAM" id="SignalP"/>
    </source>
</evidence>
<feature type="chain" id="PRO_5037540941" description="WD40 repeat protein" evidence="1">
    <location>
        <begin position="35"/>
        <end position="439"/>
    </location>
</feature>
<reference evidence="2" key="2">
    <citation type="submission" date="2020-09" db="EMBL/GenBank/DDBJ databases">
        <authorList>
            <person name="Sun Q."/>
            <person name="Ohkuma M."/>
        </authorList>
    </citation>
    <scope>NUCLEOTIDE SEQUENCE</scope>
    <source>
        <strain evidence="2">JCM 4784</strain>
    </source>
</reference>
<name>A0A919A244_9ACTN</name>
<organism evidence="2 3">
    <name type="scientific">Streptomyces longispororuber</name>
    <dbReference type="NCBI Taxonomy" id="68230"/>
    <lineage>
        <taxon>Bacteria</taxon>
        <taxon>Bacillati</taxon>
        <taxon>Actinomycetota</taxon>
        <taxon>Actinomycetes</taxon>
        <taxon>Kitasatosporales</taxon>
        <taxon>Streptomycetaceae</taxon>
        <taxon>Streptomyces</taxon>
    </lineage>
</organism>
<feature type="signal peptide" evidence="1">
    <location>
        <begin position="1"/>
        <end position="34"/>
    </location>
</feature>
<comment type="caution">
    <text evidence="2">The sequence shown here is derived from an EMBL/GenBank/DDBJ whole genome shotgun (WGS) entry which is preliminary data.</text>
</comment>
<evidence type="ECO:0000313" key="2">
    <source>
        <dbReference type="EMBL" id="GHE81898.1"/>
    </source>
</evidence>
<dbReference type="InterPro" id="IPR011042">
    <property type="entry name" value="6-blade_b-propeller_TolB-like"/>
</dbReference>
<evidence type="ECO:0000313" key="3">
    <source>
        <dbReference type="Proteomes" id="UP000608024"/>
    </source>
</evidence>
<accession>A0A919A244</accession>
<gene>
    <name evidence="2" type="ORF">GCM10018785_57440</name>
</gene>
<reference evidence="2" key="1">
    <citation type="journal article" date="2014" name="Int. J. Syst. Evol. Microbiol.">
        <title>Complete genome sequence of Corynebacterium casei LMG S-19264T (=DSM 44701T), isolated from a smear-ripened cheese.</title>
        <authorList>
            <consortium name="US DOE Joint Genome Institute (JGI-PGF)"/>
            <person name="Walter F."/>
            <person name="Albersmeier A."/>
            <person name="Kalinowski J."/>
            <person name="Ruckert C."/>
        </authorList>
    </citation>
    <scope>NUCLEOTIDE SEQUENCE</scope>
    <source>
        <strain evidence="2">JCM 4784</strain>
    </source>
</reference>
<dbReference type="Pfam" id="PF07676">
    <property type="entry name" value="PD40"/>
    <property type="match status" value="1"/>
</dbReference>